<keyword evidence="1 5" id="KW-0597">Phosphoprotein</keyword>
<dbReference type="GO" id="GO:0000160">
    <property type="term" value="P:phosphorelay signal transduction system"/>
    <property type="evidence" value="ECO:0007669"/>
    <property type="project" value="InterPro"/>
</dbReference>
<dbReference type="EMBL" id="SHLD01000001">
    <property type="protein sequence ID" value="RZU76118.1"/>
    <property type="molecule type" value="Genomic_DNA"/>
</dbReference>
<dbReference type="Pfam" id="PF00072">
    <property type="entry name" value="Response_reg"/>
    <property type="match status" value="1"/>
</dbReference>
<dbReference type="InterPro" id="IPR001789">
    <property type="entry name" value="Sig_transdc_resp-reg_receiver"/>
</dbReference>
<feature type="domain" description="HTH luxR-type" evidence="6">
    <location>
        <begin position="144"/>
        <end position="215"/>
    </location>
</feature>
<evidence type="ECO:0000256" key="3">
    <source>
        <dbReference type="ARBA" id="ARBA00023125"/>
    </source>
</evidence>
<dbReference type="PANTHER" id="PTHR43214">
    <property type="entry name" value="TWO-COMPONENT RESPONSE REGULATOR"/>
    <property type="match status" value="1"/>
</dbReference>
<dbReference type="SUPFAM" id="SSF46894">
    <property type="entry name" value="C-terminal effector domain of the bipartite response regulators"/>
    <property type="match status" value="1"/>
</dbReference>
<dbReference type="OrthoDB" id="4135368at2"/>
<dbReference type="PANTHER" id="PTHR43214:SF24">
    <property type="entry name" value="TRANSCRIPTIONAL REGULATORY PROTEIN NARL-RELATED"/>
    <property type="match status" value="1"/>
</dbReference>
<keyword evidence="3" id="KW-0238">DNA-binding</keyword>
<dbReference type="Gene3D" id="3.40.50.2300">
    <property type="match status" value="1"/>
</dbReference>
<dbReference type="RefSeq" id="WP_130336574.1">
    <property type="nucleotide sequence ID" value="NZ_SHLD01000001.1"/>
</dbReference>
<dbReference type="PROSITE" id="PS50110">
    <property type="entry name" value="RESPONSE_REGULATORY"/>
    <property type="match status" value="1"/>
</dbReference>
<dbReference type="InterPro" id="IPR058245">
    <property type="entry name" value="NreC/VraR/RcsB-like_REC"/>
</dbReference>
<evidence type="ECO:0000259" key="6">
    <source>
        <dbReference type="PROSITE" id="PS50043"/>
    </source>
</evidence>
<name>A0A4Q8BEK0_9ACTN</name>
<proteinExistence type="predicted"/>
<evidence type="ECO:0000256" key="2">
    <source>
        <dbReference type="ARBA" id="ARBA00023015"/>
    </source>
</evidence>
<feature type="domain" description="Response regulatory" evidence="7">
    <location>
        <begin position="2"/>
        <end position="122"/>
    </location>
</feature>
<dbReference type="PROSITE" id="PS50043">
    <property type="entry name" value="HTH_LUXR_2"/>
    <property type="match status" value="1"/>
</dbReference>
<keyword evidence="2" id="KW-0805">Transcription regulation</keyword>
<sequence length="216" mass="23789">MRVVIADDSMLIREGLARLLAEAGVEVAGTAEDAAGLLREVALTAPDAAVVDIKMPPTHTDEGLRAAQRIRSEHPKVSVLVLSQHLESDYARRLVAEGPGRVGYLLKDRVSDIDTLRDALNRLSLGECVIDPAIVSGLMSKRRPPSPLDFISPRERQVLVLLAEGRSNRAIADRLSMSMRTMETHVRQIFNKLGLPESSEDHRRVLAVLTYLRSTN</sequence>
<dbReference type="CDD" id="cd06170">
    <property type="entry name" value="LuxR_C_like"/>
    <property type="match status" value="1"/>
</dbReference>
<dbReference type="GO" id="GO:0006355">
    <property type="term" value="P:regulation of DNA-templated transcription"/>
    <property type="evidence" value="ECO:0007669"/>
    <property type="project" value="InterPro"/>
</dbReference>
<evidence type="ECO:0000256" key="4">
    <source>
        <dbReference type="ARBA" id="ARBA00023163"/>
    </source>
</evidence>
<evidence type="ECO:0000313" key="8">
    <source>
        <dbReference type="EMBL" id="RZU76118.1"/>
    </source>
</evidence>
<evidence type="ECO:0000256" key="5">
    <source>
        <dbReference type="PROSITE-ProRule" id="PRU00169"/>
    </source>
</evidence>
<dbReference type="Pfam" id="PF00196">
    <property type="entry name" value="GerE"/>
    <property type="match status" value="1"/>
</dbReference>
<evidence type="ECO:0000259" key="7">
    <source>
        <dbReference type="PROSITE" id="PS50110"/>
    </source>
</evidence>
<dbReference type="InterPro" id="IPR011006">
    <property type="entry name" value="CheY-like_superfamily"/>
</dbReference>
<evidence type="ECO:0000313" key="9">
    <source>
        <dbReference type="Proteomes" id="UP000294114"/>
    </source>
</evidence>
<dbReference type="SMART" id="SM00448">
    <property type="entry name" value="REC"/>
    <property type="match status" value="1"/>
</dbReference>
<dbReference type="AlphaFoldDB" id="A0A4Q8BEK0"/>
<gene>
    <name evidence="8" type="ORF">EV384_4734</name>
</gene>
<keyword evidence="4" id="KW-0804">Transcription</keyword>
<dbReference type="GO" id="GO:0003677">
    <property type="term" value="F:DNA binding"/>
    <property type="evidence" value="ECO:0007669"/>
    <property type="project" value="UniProtKB-KW"/>
</dbReference>
<reference evidence="8 9" key="1">
    <citation type="submission" date="2019-02" db="EMBL/GenBank/DDBJ databases">
        <title>Sequencing the genomes of 1000 actinobacteria strains.</title>
        <authorList>
            <person name="Klenk H.-P."/>
        </authorList>
    </citation>
    <scope>NUCLEOTIDE SEQUENCE [LARGE SCALE GENOMIC DNA]</scope>
    <source>
        <strain evidence="8 9">DSM 45612</strain>
    </source>
</reference>
<dbReference type="InterPro" id="IPR039420">
    <property type="entry name" value="WalR-like"/>
</dbReference>
<dbReference type="PRINTS" id="PR00038">
    <property type="entry name" value="HTHLUXR"/>
</dbReference>
<accession>A0A4Q8BEK0</accession>
<dbReference type="InterPro" id="IPR000792">
    <property type="entry name" value="Tscrpt_reg_LuxR_C"/>
</dbReference>
<keyword evidence="9" id="KW-1185">Reference proteome</keyword>
<organism evidence="8 9">
    <name type="scientific">Micromonospora kangleipakensis</name>
    <dbReference type="NCBI Taxonomy" id="1077942"/>
    <lineage>
        <taxon>Bacteria</taxon>
        <taxon>Bacillati</taxon>
        <taxon>Actinomycetota</taxon>
        <taxon>Actinomycetes</taxon>
        <taxon>Micromonosporales</taxon>
        <taxon>Micromonosporaceae</taxon>
        <taxon>Micromonospora</taxon>
    </lineage>
</organism>
<comment type="caution">
    <text evidence="8">The sequence shown here is derived from an EMBL/GenBank/DDBJ whole genome shotgun (WGS) entry which is preliminary data.</text>
</comment>
<dbReference type="SUPFAM" id="SSF52172">
    <property type="entry name" value="CheY-like"/>
    <property type="match status" value="1"/>
</dbReference>
<feature type="modified residue" description="4-aspartylphosphate" evidence="5">
    <location>
        <position position="52"/>
    </location>
</feature>
<evidence type="ECO:0000256" key="1">
    <source>
        <dbReference type="ARBA" id="ARBA00022553"/>
    </source>
</evidence>
<dbReference type="CDD" id="cd17535">
    <property type="entry name" value="REC_NarL-like"/>
    <property type="match status" value="1"/>
</dbReference>
<dbReference type="InterPro" id="IPR016032">
    <property type="entry name" value="Sig_transdc_resp-reg_C-effctor"/>
</dbReference>
<dbReference type="SMART" id="SM00421">
    <property type="entry name" value="HTH_LUXR"/>
    <property type="match status" value="1"/>
</dbReference>
<protein>
    <submittedName>
        <fullName evidence="8">LuxR family two component transcriptional regulator</fullName>
    </submittedName>
</protein>
<dbReference type="Proteomes" id="UP000294114">
    <property type="component" value="Unassembled WGS sequence"/>
</dbReference>